<keyword evidence="10" id="KW-1185">Reference proteome</keyword>
<sequence length="368" mass="40173">MRPLRAFLTLASCQLIAAAAVHAADVVSGQADLCHDVVIPVHVAKSAEGNFTGSYDVNILFALAARKTLVAADYNISARVCKPPTNVAALDTVQILAHGATFNKKMWDFPYKPEEHSWTRRMTNAGYTTVAVDLIGAGNSSFPDGLKEAQTETAVQAMHEVIRLIREGQYVGRQFKQMAFVGFSIGGIIANGLADKYPHDVDVYVLIGISWDLTWIYPAFLSIAGLQTSARTIDPDRWGHLEPFYQTQPTIEAREVACFYGDYEKDALAADFATRDFDTLGAAITFTYHLVDAPHFTGPVFLGIGENDGTFCGGPKCGSQPYAVYDKFPTASAHDVKVYANTGHAILYHRSGPKLMDDVQSFLAAHWP</sequence>
<evidence type="ECO:0000256" key="5">
    <source>
        <dbReference type="SAM" id="SignalP"/>
    </source>
</evidence>
<accession>A0A2W1DB22</accession>
<comment type="subcellular location">
    <subcellularLocation>
        <location evidence="1">Peroxisome</location>
    </subcellularLocation>
</comment>
<evidence type="ECO:0000256" key="1">
    <source>
        <dbReference type="ARBA" id="ARBA00004275"/>
    </source>
</evidence>
<dbReference type="GO" id="GO:0016787">
    <property type="term" value="F:hydrolase activity"/>
    <property type="evidence" value="ECO:0007669"/>
    <property type="project" value="UniProtKB-KW"/>
</dbReference>
<evidence type="ECO:0000259" key="6">
    <source>
        <dbReference type="Pfam" id="PF12697"/>
    </source>
</evidence>
<dbReference type="Gene3D" id="3.40.50.1820">
    <property type="entry name" value="alpha/beta hydrolase"/>
    <property type="match status" value="1"/>
</dbReference>
<feature type="domain" description="AB hydrolase-1" evidence="6">
    <location>
        <begin position="95"/>
        <end position="348"/>
    </location>
</feature>
<dbReference type="OMA" id="GSAMNRD"/>
<organism evidence="7 9">
    <name type="scientific">Pyrenophora tritici-repentis</name>
    <dbReference type="NCBI Taxonomy" id="45151"/>
    <lineage>
        <taxon>Eukaryota</taxon>
        <taxon>Fungi</taxon>
        <taxon>Dikarya</taxon>
        <taxon>Ascomycota</taxon>
        <taxon>Pezizomycotina</taxon>
        <taxon>Dothideomycetes</taxon>
        <taxon>Pleosporomycetidae</taxon>
        <taxon>Pleosporales</taxon>
        <taxon>Pleosporineae</taxon>
        <taxon>Pleosporaceae</taxon>
        <taxon>Pyrenophora</taxon>
    </lineage>
</organism>
<dbReference type="AlphaFoldDB" id="A0A2W1DB22"/>
<evidence type="ECO:0000256" key="2">
    <source>
        <dbReference type="ARBA" id="ARBA00005668"/>
    </source>
</evidence>
<comment type="caution">
    <text evidence="7">The sequence shown here is derived from an EMBL/GenBank/DDBJ whole genome shotgun (WGS) entry which is preliminary data.</text>
</comment>
<evidence type="ECO:0000313" key="7">
    <source>
        <dbReference type="EMBL" id="KAF7568313.1"/>
    </source>
</evidence>
<reference evidence="8" key="3">
    <citation type="journal article" date="2022" name="bioRxiv">
        <title>A global pangenome for the wheat fungal pathogen Pyrenophora tritici-repentis and prediction of effector protein structural homology.</title>
        <authorList>
            <person name="Moolhuijzen P."/>
            <person name="See P.T."/>
            <person name="Shi G."/>
            <person name="Powell H.R."/>
            <person name="Cockram J."/>
            <person name="Jorgensen L.N."/>
            <person name="Benslimane H."/>
            <person name="Strelkov S.E."/>
            <person name="Turner J."/>
            <person name="Liu Z."/>
            <person name="Moffat C.S."/>
        </authorList>
    </citation>
    <scope>NUCLEOTIDE SEQUENCE</scope>
    <source>
        <strain evidence="8">86-124</strain>
    </source>
</reference>
<dbReference type="GO" id="GO:0005777">
    <property type="term" value="C:peroxisome"/>
    <property type="evidence" value="ECO:0007669"/>
    <property type="project" value="UniProtKB-SubCell"/>
</dbReference>
<proteinExistence type="inferred from homology"/>
<keyword evidence="7" id="KW-0808">Transferase</keyword>
<protein>
    <submittedName>
        <fullName evidence="7 8">Hydrolase</fullName>
    </submittedName>
</protein>
<dbReference type="InterPro" id="IPR029058">
    <property type="entry name" value="AB_hydrolase_fold"/>
</dbReference>
<dbReference type="Proteomes" id="UP000249757">
    <property type="component" value="Unassembled WGS sequence"/>
</dbReference>
<evidence type="ECO:0000256" key="3">
    <source>
        <dbReference type="ARBA" id="ARBA00023026"/>
    </source>
</evidence>
<reference evidence="10" key="4">
    <citation type="journal article" date="2022" name="Microb. Genom.">
        <title>A global pangenome for the wheat fungal pathogen Pyrenophora tritici-repentis and prediction of effector protein structural homology.</title>
        <authorList>
            <person name="Moolhuijzen P.M."/>
            <person name="See P.T."/>
            <person name="Shi G."/>
            <person name="Powell H.R."/>
            <person name="Cockram J."/>
            <person name="Jorgensen L.N."/>
            <person name="Benslimane H."/>
            <person name="Strelkov S.E."/>
            <person name="Turner J."/>
            <person name="Liu Z."/>
            <person name="Moffat C.S."/>
        </authorList>
    </citation>
    <scope>NUCLEOTIDE SEQUENCE [LARGE SCALE GENOMIC DNA]</scope>
</reference>
<dbReference type="EMBL" id="NRDI02000012">
    <property type="protein sequence ID" value="KAI1511921.1"/>
    <property type="molecule type" value="Genomic_DNA"/>
</dbReference>
<evidence type="ECO:0000256" key="4">
    <source>
        <dbReference type="ARBA" id="ARBA00023140"/>
    </source>
</evidence>
<dbReference type="GO" id="GO:0016746">
    <property type="term" value="F:acyltransferase activity"/>
    <property type="evidence" value="ECO:0007669"/>
    <property type="project" value="UniProtKB-KW"/>
</dbReference>
<dbReference type="OrthoDB" id="190201at2759"/>
<dbReference type="EMBL" id="NQIK02000007">
    <property type="protein sequence ID" value="KAF7568313.1"/>
    <property type="molecule type" value="Genomic_DNA"/>
</dbReference>
<gene>
    <name evidence="8" type="ORF">Ptr86124_008761</name>
    <name evidence="7" type="ORF">PtrM4_129260</name>
</gene>
<evidence type="ECO:0000313" key="9">
    <source>
        <dbReference type="Proteomes" id="UP000245464"/>
    </source>
</evidence>
<dbReference type="Proteomes" id="UP000245464">
    <property type="component" value="Chromosome 7"/>
</dbReference>
<dbReference type="InterPro" id="IPR000073">
    <property type="entry name" value="AB_hydrolase_1"/>
</dbReference>
<keyword evidence="7" id="KW-0012">Acyltransferase</keyword>
<keyword evidence="5" id="KW-0732">Signal</keyword>
<keyword evidence="7" id="KW-0378">Hydrolase</keyword>
<reference evidence="8" key="2">
    <citation type="submission" date="2021-05" db="EMBL/GenBank/DDBJ databases">
        <authorList>
            <person name="Moolhuijzen P.M."/>
            <person name="Moffat C.S."/>
        </authorList>
    </citation>
    <scope>NUCLEOTIDE SEQUENCE</scope>
    <source>
        <strain evidence="8">86-124</strain>
    </source>
</reference>
<feature type="chain" id="PRO_5042700837" evidence="5">
    <location>
        <begin position="24"/>
        <end position="368"/>
    </location>
</feature>
<dbReference type="SUPFAM" id="SSF53474">
    <property type="entry name" value="alpha/beta-Hydrolases"/>
    <property type="match status" value="1"/>
</dbReference>
<dbReference type="Pfam" id="PF12697">
    <property type="entry name" value="Abhydrolase_6"/>
    <property type="match status" value="1"/>
</dbReference>
<name>A0A2W1DB22_9PLEO</name>
<evidence type="ECO:0000313" key="8">
    <source>
        <dbReference type="EMBL" id="KAI1511921.1"/>
    </source>
</evidence>
<reference evidence="7 9" key="1">
    <citation type="journal article" date="2018" name="BMC Genomics">
        <title>Comparative genomics of the wheat fungal pathogen Pyrenophora tritici-repentis reveals chromosomal variations and genome plasticity.</title>
        <authorList>
            <person name="Moolhuijzen P."/>
            <person name="See P.T."/>
            <person name="Hane J.K."/>
            <person name="Shi G."/>
            <person name="Liu Z."/>
            <person name="Oliver R.P."/>
            <person name="Moffat C.S."/>
        </authorList>
    </citation>
    <scope>NUCLEOTIDE SEQUENCE [LARGE SCALE GENOMIC DNA]</scope>
    <source>
        <strain evidence="7">M4</strain>
    </source>
</reference>
<keyword evidence="4" id="KW-0576">Peroxisome</keyword>
<comment type="similarity">
    <text evidence="2">Belongs to the AB hydrolase superfamily. AKT2 hydrolase family.</text>
</comment>
<keyword evidence="3" id="KW-0843">Virulence</keyword>
<evidence type="ECO:0000313" key="10">
    <source>
        <dbReference type="Proteomes" id="UP000249757"/>
    </source>
</evidence>
<feature type="signal peptide" evidence="5">
    <location>
        <begin position="1"/>
        <end position="23"/>
    </location>
</feature>